<feature type="compositionally biased region" description="Polar residues" evidence="4">
    <location>
        <begin position="212"/>
        <end position="221"/>
    </location>
</feature>
<name>A0ABR3Q646_9TREE</name>
<gene>
    <name evidence="6" type="ORF">Q8F55_004221</name>
</gene>
<sequence>MSQRRSRRSFGPPDSSDGGSGSGDASTTQLQQFDDFRRRHSRQNREIISENINRKSTMNSLQAQIAELKVELLEVQQANRFLRKQVQKVQKDSMLLKSQATRDALDAVLGAVPALLQLRAALNKMPAAQPIAGPSSLPHKRDYGNPTATRPAATAAEYLDLGPLAEASETETPPRSQGRRKSRGRPSPSKNGAYGSPSPKVDRRLAYLDPSSPVTSPSPKRTTPKKDRQRRRRESGLLPPPPAVASPEMSPLSEPPSASPAWGEGDRVPLGPEAQTRLEEQAVEQAVTPTSKRRDTSTTFAAPKGKNLAADLAAISKERVPLGEKVRADNTPVELGKPLPKMPSTKSGRGLTTPPPAPPSARERAASTPPPTSPTAEDDGGRMRRVRKSVNYKEPSLKDKMRNELNAGVRRKSTLPRSSAKMSGLGKVVLNDGDLPGLPAQPPQS</sequence>
<comment type="caution">
    <text evidence="6">The sequence shown here is derived from an EMBL/GenBank/DDBJ whole genome shotgun (WGS) entry which is preliminary data.</text>
</comment>
<keyword evidence="3" id="KW-0175">Coiled coil</keyword>
<evidence type="ECO:0000259" key="5">
    <source>
        <dbReference type="Pfam" id="PF07557"/>
    </source>
</evidence>
<feature type="coiled-coil region" evidence="3">
    <location>
        <begin position="58"/>
        <end position="92"/>
    </location>
</feature>
<dbReference type="GeneID" id="95985264"/>
<accession>A0ABR3Q646</accession>
<feature type="region of interest" description="Disordered" evidence="4">
    <location>
        <begin position="129"/>
        <end position="148"/>
    </location>
</feature>
<keyword evidence="7" id="KW-1185">Reference proteome</keyword>
<feature type="compositionally biased region" description="Basic and acidic residues" evidence="4">
    <location>
        <begin position="316"/>
        <end position="328"/>
    </location>
</feature>
<dbReference type="Proteomes" id="UP001565368">
    <property type="component" value="Unassembled WGS sequence"/>
</dbReference>
<evidence type="ECO:0000256" key="4">
    <source>
        <dbReference type="SAM" id="MobiDB-lite"/>
    </source>
</evidence>
<keyword evidence="2" id="KW-0159">Chromosome partition</keyword>
<dbReference type="Pfam" id="PF07557">
    <property type="entry name" value="Shugoshin_C"/>
    <property type="match status" value="1"/>
</dbReference>
<dbReference type="InterPro" id="IPR011515">
    <property type="entry name" value="Shugoshin_C"/>
</dbReference>
<evidence type="ECO:0000256" key="3">
    <source>
        <dbReference type="SAM" id="Coils"/>
    </source>
</evidence>
<reference evidence="6 7" key="1">
    <citation type="submission" date="2023-08" db="EMBL/GenBank/DDBJ databases">
        <title>Annotated Genome Sequence of Vanrija albida AlHP1.</title>
        <authorList>
            <person name="Herzog R."/>
        </authorList>
    </citation>
    <scope>NUCLEOTIDE SEQUENCE [LARGE SCALE GENOMIC DNA]</scope>
    <source>
        <strain evidence="6 7">AlHP1</strain>
    </source>
</reference>
<protein>
    <recommendedName>
        <fullName evidence="5">Shugoshin C-terminal domain-containing protein</fullName>
    </recommendedName>
</protein>
<dbReference type="RefSeq" id="XP_069210160.1">
    <property type="nucleotide sequence ID" value="XM_069352742.1"/>
</dbReference>
<comment type="similarity">
    <text evidence="1">Belongs to the shugoshin family.</text>
</comment>
<evidence type="ECO:0000256" key="1">
    <source>
        <dbReference type="ARBA" id="ARBA00010845"/>
    </source>
</evidence>
<dbReference type="EMBL" id="JBBXJM010000003">
    <property type="protein sequence ID" value="KAL1410216.1"/>
    <property type="molecule type" value="Genomic_DNA"/>
</dbReference>
<feature type="region of interest" description="Disordered" evidence="4">
    <location>
        <begin position="1"/>
        <end position="44"/>
    </location>
</feature>
<evidence type="ECO:0000256" key="2">
    <source>
        <dbReference type="ARBA" id="ARBA00022829"/>
    </source>
</evidence>
<proteinExistence type="inferred from homology"/>
<evidence type="ECO:0000313" key="7">
    <source>
        <dbReference type="Proteomes" id="UP001565368"/>
    </source>
</evidence>
<feature type="region of interest" description="Disordered" evidence="4">
    <location>
        <begin position="164"/>
        <end position="445"/>
    </location>
</feature>
<feature type="domain" description="Shugoshin C-terminal" evidence="5">
    <location>
        <begin position="384"/>
        <end position="403"/>
    </location>
</feature>
<evidence type="ECO:0000313" key="6">
    <source>
        <dbReference type="EMBL" id="KAL1410216.1"/>
    </source>
</evidence>
<organism evidence="6 7">
    <name type="scientific">Vanrija albida</name>
    <dbReference type="NCBI Taxonomy" id="181172"/>
    <lineage>
        <taxon>Eukaryota</taxon>
        <taxon>Fungi</taxon>
        <taxon>Dikarya</taxon>
        <taxon>Basidiomycota</taxon>
        <taxon>Agaricomycotina</taxon>
        <taxon>Tremellomycetes</taxon>
        <taxon>Trichosporonales</taxon>
        <taxon>Trichosporonaceae</taxon>
        <taxon>Vanrija</taxon>
    </lineage>
</organism>